<reference evidence="2" key="1">
    <citation type="journal article" date="2023" name="Mol. Phylogenet. Evol.">
        <title>Genome-scale phylogeny and comparative genomics of the fungal order Sordariales.</title>
        <authorList>
            <person name="Hensen N."/>
            <person name="Bonometti L."/>
            <person name="Westerberg I."/>
            <person name="Brannstrom I.O."/>
            <person name="Guillou S."/>
            <person name="Cros-Aarteil S."/>
            <person name="Calhoun S."/>
            <person name="Haridas S."/>
            <person name="Kuo A."/>
            <person name="Mondo S."/>
            <person name="Pangilinan J."/>
            <person name="Riley R."/>
            <person name="LaButti K."/>
            <person name="Andreopoulos B."/>
            <person name="Lipzen A."/>
            <person name="Chen C."/>
            <person name="Yan M."/>
            <person name="Daum C."/>
            <person name="Ng V."/>
            <person name="Clum A."/>
            <person name="Steindorff A."/>
            <person name="Ohm R.A."/>
            <person name="Martin F."/>
            <person name="Silar P."/>
            <person name="Natvig D.O."/>
            <person name="Lalanne C."/>
            <person name="Gautier V."/>
            <person name="Ament-Velasquez S.L."/>
            <person name="Kruys A."/>
            <person name="Hutchinson M.I."/>
            <person name="Powell A.J."/>
            <person name="Barry K."/>
            <person name="Miller A.N."/>
            <person name="Grigoriev I.V."/>
            <person name="Debuchy R."/>
            <person name="Gladieux P."/>
            <person name="Hiltunen Thoren M."/>
            <person name="Johannesson H."/>
        </authorList>
    </citation>
    <scope>NUCLEOTIDE SEQUENCE</scope>
    <source>
        <strain evidence="2">PSN309</strain>
    </source>
</reference>
<gene>
    <name evidence="2" type="ORF">QBC35DRAFT_505048</name>
</gene>
<evidence type="ECO:0000313" key="3">
    <source>
        <dbReference type="Proteomes" id="UP001302126"/>
    </source>
</evidence>
<keyword evidence="1" id="KW-1133">Transmembrane helix</keyword>
<keyword evidence="1" id="KW-0812">Transmembrane</keyword>
<feature type="transmembrane region" description="Helical" evidence="1">
    <location>
        <begin position="12"/>
        <end position="36"/>
    </location>
</feature>
<proteinExistence type="predicted"/>
<feature type="transmembrane region" description="Helical" evidence="1">
    <location>
        <begin position="66"/>
        <end position="84"/>
    </location>
</feature>
<accession>A0AAN7AGE0</accession>
<keyword evidence="1" id="KW-0472">Membrane</keyword>
<evidence type="ECO:0000256" key="1">
    <source>
        <dbReference type="SAM" id="Phobius"/>
    </source>
</evidence>
<reference evidence="2" key="2">
    <citation type="submission" date="2023-05" db="EMBL/GenBank/DDBJ databases">
        <authorList>
            <consortium name="Lawrence Berkeley National Laboratory"/>
            <person name="Steindorff A."/>
            <person name="Hensen N."/>
            <person name="Bonometti L."/>
            <person name="Westerberg I."/>
            <person name="Brannstrom I.O."/>
            <person name="Guillou S."/>
            <person name="Cros-Aarteil S."/>
            <person name="Calhoun S."/>
            <person name="Haridas S."/>
            <person name="Kuo A."/>
            <person name="Mondo S."/>
            <person name="Pangilinan J."/>
            <person name="Riley R."/>
            <person name="Labutti K."/>
            <person name="Andreopoulos B."/>
            <person name="Lipzen A."/>
            <person name="Chen C."/>
            <person name="Yanf M."/>
            <person name="Daum C."/>
            <person name="Ng V."/>
            <person name="Clum A."/>
            <person name="Ohm R."/>
            <person name="Martin F."/>
            <person name="Silar P."/>
            <person name="Natvig D."/>
            <person name="Lalanne C."/>
            <person name="Gautier V."/>
            <person name="Ament-Velasquez S.L."/>
            <person name="Kruys A."/>
            <person name="Hutchinson M.I."/>
            <person name="Powell A.J."/>
            <person name="Barry K."/>
            <person name="Miller A.N."/>
            <person name="Grigoriev I.V."/>
            <person name="Debuchy R."/>
            <person name="Gladieux P."/>
            <person name="Thoren M.H."/>
            <person name="Johannesson H."/>
        </authorList>
    </citation>
    <scope>NUCLEOTIDE SEQUENCE</scope>
    <source>
        <strain evidence="2">PSN309</strain>
    </source>
</reference>
<dbReference type="Proteomes" id="UP001302126">
    <property type="component" value="Unassembled WGS sequence"/>
</dbReference>
<organism evidence="2 3">
    <name type="scientific">Podospora australis</name>
    <dbReference type="NCBI Taxonomy" id="1536484"/>
    <lineage>
        <taxon>Eukaryota</taxon>
        <taxon>Fungi</taxon>
        <taxon>Dikarya</taxon>
        <taxon>Ascomycota</taxon>
        <taxon>Pezizomycotina</taxon>
        <taxon>Sordariomycetes</taxon>
        <taxon>Sordariomycetidae</taxon>
        <taxon>Sordariales</taxon>
        <taxon>Podosporaceae</taxon>
        <taxon>Podospora</taxon>
    </lineage>
</organism>
<dbReference type="AlphaFoldDB" id="A0AAN7AGE0"/>
<evidence type="ECO:0000313" key="2">
    <source>
        <dbReference type="EMBL" id="KAK4184840.1"/>
    </source>
</evidence>
<dbReference type="EMBL" id="MU864472">
    <property type="protein sequence ID" value="KAK4184840.1"/>
    <property type="molecule type" value="Genomic_DNA"/>
</dbReference>
<keyword evidence="3" id="KW-1185">Reference proteome</keyword>
<protein>
    <submittedName>
        <fullName evidence="2">Uncharacterized protein</fullName>
    </submittedName>
</protein>
<comment type="caution">
    <text evidence="2">The sequence shown here is derived from an EMBL/GenBank/DDBJ whole genome shotgun (WGS) entry which is preliminary data.</text>
</comment>
<sequence>MGMGEAGLVTDHLFWAALHALHLFCHWIGAIISYLFKGLGFSHWVGAFLATDWKDLYPLRARLRRFSFSVLFFFLYRGTGWVSVRSMGKVTERGLTGPSSVISQISRER</sequence>
<name>A0AAN7AGE0_9PEZI</name>